<proteinExistence type="inferred from homology"/>
<keyword evidence="6 8" id="KW-0326">Glycosidase</keyword>
<dbReference type="InterPro" id="IPR011050">
    <property type="entry name" value="Pectin_lyase_fold/virulence"/>
</dbReference>
<comment type="similarity">
    <text evidence="2 8">Belongs to the glycosyl hydrolase 28 family.</text>
</comment>
<dbReference type="GO" id="GO:0071555">
    <property type="term" value="P:cell wall organization"/>
    <property type="evidence" value="ECO:0007669"/>
    <property type="project" value="UniProtKB-KW"/>
</dbReference>
<evidence type="ECO:0000313" key="10">
    <source>
        <dbReference type="Proteomes" id="UP001359559"/>
    </source>
</evidence>
<dbReference type="Pfam" id="PF00295">
    <property type="entry name" value="Glyco_hydro_28"/>
    <property type="match status" value="2"/>
</dbReference>
<dbReference type="GO" id="GO:0005975">
    <property type="term" value="P:carbohydrate metabolic process"/>
    <property type="evidence" value="ECO:0007669"/>
    <property type="project" value="InterPro"/>
</dbReference>
<comment type="caution">
    <text evidence="9">The sequence shown here is derived from an EMBL/GenBank/DDBJ whole genome shotgun (WGS) entry which is preliminary data.</text>
</comment>
<dbReference type="SUPFAM" id="SSF51126">
    <property type="entry name" value="Pectin lyase-like"/>
    <property type="match status" value="1"/>
</dbReference>
<accession>A0AAN9FNN8</accession>
<keyword evidence="10" id="KW-1185">Reference proteome</keyword>
<keyword evidence="4" id="KW-0964">Secreted</keyword>
<keyword evidence="5 8" id="KW-0378">Hydrolase</keyword>
<protein>
    <recommendedName>
        <fullName evidence="11">Polygalacturonase</fullName>
    </recommendedName>
</protein>
<dbReference type="AlphaFoldDB" id="A0AAN9FNN8"/>
<evidence type="ECO:0000256" key="7">
    <source>
        <dbReference type="ARBA" id="ARBA00023316"/>
    </source>
</evidence>
<dbReference type="Gene3D" id="2.160.20.10">
    <property type="entry name" value="Single-stranded right-handed beta-helix, Pectin lyase-like"/>
    <property type="match status" value="2"/>
</dbReference>
<evidence type="ECO:0000256" key="2">
    <source>
        <dbReference type="ARBA" id="ARBA00008834"/>
    </source>
</evidence>
<reference evidence="9 10" key="1">
    <citation type="submission" date="2024-01" db="EMBL/GenBank/DDBJ databases">
        <title>The genomes of 5 underutilized Papilionoideae crops provide insights into root nodulation and disease resistance.</title>
        <authorList>
            <person name="Yuan L."/>
        </authorList>
    </citation>
    <scope>NUCLEOTIDE SEQUENCE [LARGE SCALE GENOMIC DNA]</scope>
    <source>
        <strain evidence="9">LY-2023</strain>
        <tissue evidence="9">Leaf</tissue>
    </source>
</reference>
<evidence type="ECO:0000256" key="3">
    <source>
        <dbReference type="ARBA" id="ARBA00022512"/>
    </source>
</evidence>
<evidence type="ECO:0000256" key="4">
    <source>
        <dbReference type="ARBA" id="ARBA00022525"/>
    </source>
</evidence>
<comment type="subcellular location">
    <subcellularLocation>
        <location evidence="1">Secreted</location>
        <location evidence="1">Cell wall</location>
    </subcellularLocation>
</comment>
<evidence type="ECO:0000256" key="1">
    <source>
        <dbReference type="ARBA" id="ARBA00004191"/>
    </source>
</evidence>
<dbReference type="InterPro" id="IPR012334">
    <property type="entry name" value="Pectin_lyas_fold"/>
</dbReference>
<evidence type="ECO:0008006" key="11">
    <source>
        <dbReference type="Google" id="ProtNLM"/>
    </source>
</evidence>
<dbReference type="InterPro" id="IPR000743">
    <property type="entry name" value="Glyco_hydro_28"/>
</dbReference>
<dbReference type="GO" id="GO:0004650">
    <property type="term" value="F:polygalacturonase activity"/>
    <property type="evidence" value="ECO:0007669"/>
    <property type="project" value="InterPro"/>
</dbReference>
<evidence type="ECO:0000256" key="8">
    <source>
        <dbReference type="RuleBase" id="RU361169"/>
    </source>
</evidence>
<keyword evidence="7" id="KW-0961">Cell wall biogenesis/degradation</keyword>
<evidence type="ECO:0000256" key="6">
    <source>
        <dbReference type="ARBA" id="ARBA00023295"/>
    </source>
</evidence>
<dbReference type="Proteomes" id="UP001359559">
    <property type="component" value="Unassembled WGS sequence"/>
</dbReference>
<sequence length="301" mass="32988">MSIIMELKGDGKSDDTEAFMKAWQVACSSGGAVLGVPGRQNYLLRPIKFSGPCKSEISVQIYGTIEASDKASDPHWLMFNSVEKLSVKGGGTINGNGMIWWQNSCRKSKSLVRYPCKVASTALTFYRCNNLTVEHLTVKNGQQIHVLFGDSQNVNVSGLTVTAPGDSPNTDGIHVSNTHHIHILNRPWYQGGSGSANNIQFQNILMFNVTNPIIIDQNYCDQATPCQKQKSAVQISNVLYQNINGTSASDVALQFDCSQNFECEGIVLQNIDLKLQRREKAKASCNSVALNYKGDVNPHCP</sequence>
<evidence type="ECO:0000313" key="9">
    <source>
        <dbReference type="EMBL" id="KAK7278914.1"/>
    </source>
</evidence>
<evidence type="ECO:0000256" key="5">
    <source>
        <dbReference type="ARBA" id="ARBA00022801"/>
    </source>
</evidence>
<name>A0AAN9FNN8_CLITE</name>
<dbReference type="PANTHER" id="PTHR31375">
    <property type="match status" value="1"/>
</dbReference>
<keyword evidence="3" id="KW-0134">Cell wall</keyword>
<organism evidence="9 10">
    <name type="scientific">Clitoria ternatea</name>
    <name type="common">Butterfly pea</name>
    <dbReference type="NCBI Taxonomy" id="43366"/>
    <lineage>
        <taxon>Eukaryota</taxon>
        <taxon>Viridiplantae</taxon>
        <taxon>Streptophyta</taxon>
        <taxon>Embryophyta</taxon>
        <taxon>Tracheophyta</taxon>
        <taxon>Spermatophyta</taxon>
        <taxon>Magnoliopsida</taxon>
        <taxon>eudicotyledons</taxon>
        <taxon>Gunneridae</taxon>
        <taxon>Pentapetalae</taxon>
        <taxon>rosids</taxon>
        <taxon>fabids</taxon>
        <taxon>Fabales</taxon>
        <taxon>Fabaceae</taxon>
        <taxon>Papilionoideae</taxon>
        <taxon>50 kb inversion clade</taxon>
        <taxon>NPAAA clade</taxon>
        <taxon>indigoferoid/millettioid clade</taxon>
        <taxon>Phaseoleae</taxon>
        <taxon>Clitoria</taxon>
    </lineage>
</organism>
<gene>
    <name evidence="9" type="ORF">RJT34_23953</name>
</gene>
<dbReference type="EMBL" id="JAYKXN010000006">
    <property type="protein sequence ID" value="KAK7278914.1"/>
    <property type="molecule type" value="Genomic_DNA"/>
</dbReference>